<dbReference type="RefSeq" id="WP_184173137.1">
    <property type="nucleotide sequence ID" value="NZ_JACHGF010000002.1"/>
</dbReference>
<evidence type="ECO:0000313" key="3">
    <source>
        <dbReference type="EMBL" id="MBB5283606.1"/>
    </source>
</evidence>
<dbReference type="Gene3D" id="2.60.120.1440">
    <property type="match status" value="1"/>
</dbReference>
<accession>A0A840THH6</accession>
<evidence type="ECO:0000259" key="2">
    <source>
        <dbReference type="Pfam" id="PF04773"/>
    </source>
</evidence>
<keyword evidence="1" id="KW-0472">Membrane</keyword>
<reference evidence="3 4" key="1">
    <citation type="submission" date="2020-08" db="EMBL/GenBank/DDBJ databases">
        <title>Genomic Encyclopedia of Type Strains, Phase IV (KMG-IV): sequencing the most valuable type-strain genomes for metagenomic binning, comparative biology and taxonomic classification.</title>
        <authorList>
            <person name="Goeker M."/>
        </authorList>
    </citation>
    <scope>NUCLEOTIDE SEQUENCE [LARGE SCALE GENOMIC DNA]</scope>
    <source>
        <strain evidence="3 4">DSM 105074</strain>
    </source>
</reference>
<protein>
    <submittedName>
        <fullName evidence="3">Ferric-dicitrate binding protein FerR (Iron transport regulator)</fullName>
    </submittedName>
</protein>
<dbReference type="Pfam" id="PF04773">
    <property type="entry name" value="FecR"/>
    <property type="match status" value="1"/>
</dbReference>
<proteinExistence type="predicted"/>
<dbReference type="Proteomes" id="UP000557307">
    <property type="component" value="Unassembled WGS sequence"/>
</dbReference>
<keyword evidence="4" id="KW-1185">Reference proteome</keyword>
<dbReference type="PANTHER" id="PTHR30273:SF2">
    <property type="entry name" value="PROTEIN FECR"/>
    <property type="match status" value="1"/>
</dbReference>
<gene>
    <name evidence="3" type="ORF">HNQ92_001732</name>
</gene>
<feature type="domain" description="FecR protein" evidence="2">
    <location>
        <begin position="126"/>
        <end position="217"/>
    </location>
</feature>
<keyword evidence="1" id="KW-0812">Transmembrane</keyword>
<comment type="caution">
    <text evidence="3">The sequence shown here is derived from an EMBL/GenBank/DDBJ whole genome shotgun (WGS) entry which is preliminary data.</text>
</comment>
<dbReference type="PANTHER" id="PTHR30273">
    <property type="entry name" value="PERIPLASMIC SIGNAL SENSOR AND SIGMA FACTOR ACTIVATOR FECR-RELATED"/>
    <property type="match status" value="1"/>
</dbReference>
<evidence type="ECO:0000313" key="4">
    <source>
        <dbReference type="Proteomes" id="UP000557307"/>
    </source>
</evidence>
<dbReference type="InterPro" id="IPR012373">
    <property type="entry name" value="Ferrdict_sens_TM"/>
</dbReference>
<dbReference type="Gene3D" id="3.55.50.30">
    <property type="match status" value="1"/>
</dbReference>
<name>A0A840THH6_9BACT</name>
<keyword evidence="1" id="KW-1133">Transmembrane helix</keyword>
<dbReference type="InterPro" id="IPR006860">
    <property type="entry name" value="FecR"/>
</dbReference>
<dbReference type="AlphaFoldDB" id="A0A840THH6"/>
<dbReference type="PIRSF" id="PIRSF018266">
    <property type="entry name" value="FecR"/>
    <property type="match status" value="1"/>
</dbReference>
<feature type="transmembrane region" description="Helical" evidence="1">
    <location>
        <begin position="99"/>
        <end position="118"/>
    </location>
</feature>
<organism evidence="3 4">
    <name type="scientific">Rhabdobacter roseus</name>
    <dbReference type="NCBI Taxonomy" id="1655419"/>
    <lineage>
        <taxon>Bacteria</taxon>
        <taxon>Pseudomonadati</taxon>
        <taxon>Bacteroidota</taxon>
        <taxon>Cytophagia</taxon>
        <taxon>Cytophagales</taxon>
        <taxon>Cytophagaceae</taxon>
        <taxon>Rhabdobacter</taxon>
    </lineage>
</organism>
<sequence>MSDYTSYRAEDFVFDETFRQWVLFQENEAFWQSWLTLYPERAVELAQARYLVLQLRVKEKPLSEAAVQAYLARIQSEIAQLPAEAAWWQSTRQVPMYRTWVAAAMVLVVLGLVAWLLLLRPTELAYQTAYGEVRRVELPDGSVATLNANSTLRLTAWKPGQERKVQLEGEAFFEVQHLGPQQTFVVETTDLAVEVVGTSFNVASRDEGTQVVLNTGQTRVKVPAHEALDMKPNDLIALNRKTRQLTRQTVQADHYSSWRNYQLVFESTPVREILQRVEDTYGLRVLLPDTTLANRRLSGTVPSQDYRVLLATVATLLNAHLVENPDHSLEIRPNP</sequence>
<dbReference type="EMBL" id="JACHGF010000002">
    <property type="protein sequence ID" value="MBB5283606.1"/>
    <property type="molecule type" value="Genomic_DNA"/>
</dbReference>
<dbReference type="GO" id="GO:0016989">
    <property type="term" value="F:sigma factor antagonist activity"/>
    <property type="evidence" value="ECO:0007669"/>
    <property type="project" value="TreeGrafter"/>
</dbReference>
<evidence type="ECO:0000256" key="1">
    <source>
        <dbReference type="SAM" id="Phobius"/>
    </source>
</evidence>